<organism evidence="4 5">
    <name type="scientific">Candidatus Companilactobacillus pullicola</name>
    <dbReference type="NCBI Taxonomy" id="2838523"/>
    <lineage>
        <taxon>Bacteria</taxon>
        <taxon>Bacillati</taxon>
        <taxon>Bacillota</taxon>
        <taxon>Bacilli</taxon>
        <taxon>Lactobacillales</taxon>
        <taxon>Lactobacillaceae</taxon>
        <taxon>Companilactobacillus</taxon>
    </lineage>
</organism>
<sequence>MNTAAIYHRPESEYAFLYKKGLMHLRIRTARGDAIGVNLLHGDTYSMDKEHWNKKPVPMKLTLSTDLFDYWEYETTEPFNRMSYAFQIIGRDGTEILYGDQGAFPFNEKSVNKGNNYFRMPYFHEIDRFKAPEWVKNTVWYQIFPERFANGDKTNDPENTLPWGSKDPAAQDFFGGDLQGVIDHLDHLVDLGINGIYFCPIFKAHSNHKYDTIDYMEIDPSFGDKKLFKKLVDECHKRGIKVMLDAVFNHMGDNSPQWQDVIKNGKDSKYADWFHINKFPVSYKEGKNFEDATDITYDVFATTPHMPKINTANPEAKKYLLNIAKYWIDEFDIDAWRLDVANEIDHSFWKDFRRVCDESKKDFYILGEVWHSSQSWLNGDEFTAVMNYAYTDLIKDFFIKHEMTVPKVVSEINNQLMLYRKQTDQMQFNVLDSHDTARILTVAGDDKELEKQVLAFTYMQPGVPCIYYGDEYGMTGGNDPDCRKCMIWDEKDQDLNLYEFFKDLVAFRKEDHQILSEGSMDWDVSQGNNGILMLSRLLDGKKITGIFNTSSEKQTVNASGEVLLSNLTENNTDSTVLDPKGFVIFK</sequence>
<keyword evidence="1 4" id="KW-0378">Hydrolase</keyword>
<accession>A0A9D1ZP44</accession>
<dbReference type="Pfam" id="PF02903">
    <property type="entry name" value="Alpha-amylase_N"/>
    <property type="match status" value="1"/>
</dbReference>
<name>A0A9D1ZP44_9LACO</name>
<feature type="domain" description="Glycosyl hydrolase family 13 catalytic" evidence="3">
    <location>
        <begin position="142"/>
        <end position="508"/>
    </location>
</feature>
<dbReference type="AlphaFoldDB" id="A0A9D1ZP44"/>
<dbReference type="CDD" id="cd11338">
    <property type="entry name" value="AmyAc_CMD"/>
    <property type="match status" value="1"/>
</dbReference>
<dbReference type="InterPro" id="IPR013783">
    <property type="entry name" value="Ig-like_fold"/>
</dbReference>
<dbReference type="Gene3D" id="3.20.20.80">
    <property type="entry name" value="Glycosidases"/>
    <property type="match status" value="1"/>
</dbReference>
<reference evidence="4" key="2">
    <citation type="submission" date="2021-04" db="EMBL/GenBank/DDBJ databases">
        <authorList>
            <person name="Gilroy R."/>
        </authorList>
    </citation>
    <scope>NUCLEOTIDE SEQUENCE</scope>
    <source>
        <strain evidence="4">3204</strain>
    </source>
</reference>
<dbReference type="InterPro" id="IPR017853">
    <property type="entry name" value="GH"/>
</dbReference>
<dbReference type="EMBL" id="DXCM01000096">
    <property type="protein sequence ID" value="HIY93831.1"/>
    <property type="molecule type" value="Genomic_DNA"/>
</dbReference>
<reference evidence="4" key="1">
    <citation type="journal article" date="2021" name="PeerJ">
        <title>Extensive microbial diversity within the chicken gut microbiome revealed by metagenomics and culture.</title>
        <authorList>
            <person name="Gilroy R."/>
            <person name="Ravi A."/>
            <person name="Getino M."/>
            <person name="Pursley I."/>
            <person name="Horton D.L."/>
            <person name="Alikhan N.F."/>
            <person name="Baker D."/>
            <person name="Gharbi K."/>
            <person name="Hall N."/>
            <person name="Watson M."/>
            <person name="Adriaenssens E.M."/>
            <person name="Foster-Nyarko E."/>
            <person name="Jarju S."/>
            <person name="Secka A."/>
            <person name="Antonio M."/>
            <person name="Oren A."/>
            <person name="Chaudhuri R.R."/>
            <person name="La Ragione R."/>
            <person name="Hildebrand F."/>
            <person name="Pallen M.J."/>
        </authorList>
    </citation>
    <scope>NUCLEOTIDE SEQUENCE</scope>
    <source>
        <strain evidence="4">3204</strain>
    </source>
</reference>
<protein>
    <submittedName>
        <fullName evidence="4">Glycoside hydrolase family 13 protein</fullName>
    </submittedName>
</protein>
<keyword evidence="2" id="KW-0326">Glycosidase</keyword>
<dbReference type="InterPro" id="IPR006047">
    <property type="entry name" value="GH13_cat_dom"/>
</dbReference>
<dbReference type="InterPro" id="IPR045857">
    <property type="entry name" value="O16G_dom_2"/>
</dbReference>
<dbReference type="Proteomes" id="UP000824013">
    <property type="component" value="Unassembled WGS sequence"/>
</dbReference>
<gene>
    <name evidence="4" type="ORF">H9820_12940</name>
</gene>
<evidence type="ECO:0000313" key="5">
    <source>
        <dbReference type="Proteomes" id="UP000824013"/>
    </source>
</evidence>
<dbReference type="SUPFAM" id="SSF51445">
    <property type="entry name" value="(Trans)glycosidases"/>
    <property type="match status" value="1"/>
</dbReference>
<dbReference type="GO" id="GO:0005975">
    <property type="term" value="P:carbohydrate metabolic process"/>
    <property type="evidence" value="ECO:0007669"/>
    <property type="project" value="InterPro"/>
</dbReference>
<evidence type="ECO:0000256" key="1">
    <source>
        <dbReference type="ARBA" id="ARBA00022801"/>
    </source>
</evidence>
<proteinExistence type="predicted"/>
<dbReference type="PANTHER" id="PTHR10357">
    <property type="entry name" value="ALPHA-AMYLASE FAMILY MEMBER"/>
    <property type="match status" value="1"/>
</dbReference>
<evidence type="ECO:0000256" key="2">
    <source>
        <dbReference type="ARBA" id="ARBA00023295"/>
    </source>
</evidence>
<dbReference type="SMART" id="SM00642">
    <property type="entry name" value="Aamy"/>
    <property type="match status" value="1"/>
</dbReference>
<dbReference type="CDD" id="cd02857">
    <property type="entry name" value="E_set_CDase_PDE_N"/>
    <property type="match status" value="1"/>
</dbReference>
<evidence type="ECO:0000259" key="3">
    <source>
        <dbReference type="SMART" id="SM00642"/>
    </source>
</evidence>
<evidence type="ECO:0000313" key="4">
    <source>
        <dbReference type="EMBL" id="HIY93831.1"/>
    </source>
</evidence>
<dbReference type="Gene3D" id="2.60.40.10">
    <property type="entry name" value="Immunoglobulins"/>
    <property type="match status" value="1"/>
</dbReference>
<dbReference type="GO" id="GO:0004553">
    <property type="term" value="F:hydrolase activity, hydrolyzing O-glycosyl compounds"/>
    <property type="evidence" value="ECO:0007669"/>
    <property type="project" value="InterPro"/>
</dbReference>
<comment type="caution">
    <text evidence="4">The sequence shown here is derived from an EMBL/GenBank/DDBJ whole genome shotgun (WGS) entry which is preliminary data.</text>
</comment>
<dbReference type="PANTHER" id="PTHR10357:SF210">
    <property type="entry name" value="MALTODEXTRIN GLUCOSIDASE"/>
    <property type="match status" value="1"/>
</dbReference>
<dbReference type="InterPro" id="IPR004185">
    <property type="entry name" value="Glyco_hydro_13_lg-like_dom"/>
</dbReference>
<dbReference type="Gene3D" id="3.90.400.10">
    <property type="entry name" value="Oligo-1,6-glucosidase, Domain 2"/>
    <property type="match status" value="1"/>
</dbReference>
<dbReference type="Pfam" id="PF00128">
    <property type="entry name" value="Alpha-amylase"/>
    <property type="match status" value="1"/>
</dbReference>